<dbReference type="Pfam" id="PF00651">
    <property type="entry name" value="BTB"/>
    <property type="match status" value="1"/>
</dbReference>
<keyword evidence="3" id="KW-1185">Reference proteome</keyword>
<organism evidence="2 3">
    <name type="scientific">Gouania willdenowi</name>
    <name type="common">Blunt-snouted clingfish</name>
    <name type="synonym">Lepadogaster willdenowi</name>
    <dbReference type="NCBI Taxonomy" id="441366"/>
    <lineage>
        <taxon>Eukaryota</taxon>
        <taxon>Metazoa</taxon>
        <taxon>Chordata</taxon>
        <taxon>Craniata</taxon>
        <taxon>Vertebrata</taxon>
        <taxon>Euteleostomi</taxon>
        <taxon>Actinopterygii</taxon>
        <taxon>Neopterygii</taxon>
        <taxon>Teleostei</taxon>
        <taxon>Neoteleostei</taxon>
        <taxon>Acanthomorphata</taxon>
        <taxon>Ovalentaria</taxon>
        <taxon>Blenniimorphae</taxon>
        <taxon>Blenniiformes</taxon>
        <taxon>Gobiesocoidei</taxon>
        <taxon>Gobiesocidae</taxon>
        <taxon>Gobiesocinae</taxon>
        <taxon>Gouania</taxon>
    </lineage>
</organism>
<dbReference type="PANTHER" id="PTHR46105">
    <property type="entry name" value="AGAP004733-PA"/>
    <property type="match status" value="1"/>
</dbReference>
<evidence type="ECO:0000313" key="2">
    <source>
        <dbReference type="Ensembl" id="ENSGWIP00000003628.1"/>
    </source>
</evidence>
<dbReference type="InterPro" id="IPR000210">
    <property type="entry name" value="BTB/POZ_dom"/>
</dbReference>
<reference evidence="2" key="2">
    <citation type="submission" date="2025-08" db="UniProtKB">
        <authorList>
            <consortium name="Ensembl"/>
        </authorList>
    </citation>
    <scope>IDENTIFICATION</scope>
</reference>
<dbReference type="SUPFAM" id="SSF54695">
    <property type="entry name" value="POZ domain"/>
    <property type="match status" value="1"/>
</dbReference>
<name>A0A8C5DBQ7_GOUWI</name>
<dbReference type="AlphaFoldDB" id="A0A8C5DBQ7"/>
<protein>
    <recommendedName>
        <fullName evidence="1">BTB domain-containing protein</fullName>
    </recommendedName>
</protein>
<dbReference type="Ensembl" id="ENSGWIT00000003916.1">
    <property type="protein sequence ID" value="ENSGWIP00000003628.1"/>
    <property type="gene ID" value="ENSGWIG00000001971.1"/>
</dbReference>
<dbReference type="InterPro" id="IPR050457">
    <property type="entry name" value="ZnFinger_BTB_dom_contain"/>
</dbReference>
<feature type="domain" description="BTB" evidence="1">
    <location>
        <begin position="22"/>
        <end position="44"/>
    </location>
</feature>
<accession>A0A8C5DBQ7</accession>
<proteinExistence type="predicted"/>
<evidence type="ECO:0000259" key="1">
    <source>
        <dbReference type="PROSITE" id="PS50097"/>
    </source>
</evidence>
<dbReference type="GO" id="GO:0000978">
    <property type="term" value="F:RNA polymerase II cis-regulatory region sequence-specific DNA binding"/>
    <property type="evidence" value="ECO:0007669"/>
    <property type="project" value="TreeGrafter"/>
</dbReference>
<sequence>ENSYCYQLLQELDKQRKSGILCDVNIVVSGQVFRAHKNILVAEP</sequence>
<dbReference type="PANTHER" id="PTHR46105:SF24">
    <property type="entry name" value="ZINC FINGER AND BTB DOMAIN CONTAINING 10"/>
    <property type="match status" value="1"/>
</dbReference>
<dbReference type="InterPro" id="IPR011333">
    <property type="entry name" value="SKP1/BTB/POZ_sf"/>
</dbReference>
<dbReference type="Proteomes" id="UP000694680">
    <property type="component" value="Chromosome 11"/>
</dbReference>
<reference evidence="2" key="1">
    <citation type="submission" date="2020-06" db="EMBL/GenBank/DDBJ databases">
        <authorList>
            <consortium name="Wellcome Sanger Institute Data Sharing"/>
        </authorList>
    </citation>
    <scope>NUCLEOTIDE SEQUENCE [LARGE SCALE GENOMIC DNA]</scope>
</reference>
<reference evidence="2" key="3">
    <citation type="submission" date="2025-09" db="UniProtKB">
        <authorList>
            <consortium name="Ensembl"/>
        </authorList>
    </citation>
    <scope>IDENTIFICATION</scope>
</reference>
<dbReference type="GO" id="GO:0000981">
    <property type="term" value="F:DNA-binding transcription factor activity, RNA polymerase II-specific"/>
    <property type="evidence" value="ECO:0007669"/>
    <property type="project" value="TreeGrafter"/>
</dbReference>
<dbReference type="Gene3D" id="3.30.710.10">
    <property type="entry name" value="Potassium Channel Kv1.1, Chain A"/>
    <property type="match status" value="1"/>
</dbReference>
<dbReference type="PROSITE" id="PS50097">
    <property type="entry name" value="BTB"/>
    <property type="match status" value="1"/>
</dbReference>
<evidence type="ECO:0000313" key="3">
    <source>
        <dbReference type="Proteomes" id="UP000694680"/>
    </source>
</evidence>